<feature type="transmembrane region" description="Helical" evidence="1">
    <location>
        <begin position="90"/>
        <end position="108"/>
    </location>
</feature>
<feature type="transmembrane region" description="Helical" evidence="1">
    <location>
        <begin position="176"/>
        <end position="199"/>
    </location>
</feature>
<proteinExistence type="predicted"/>
<sequence length="398" mass="41917">MKTDSQGESPMRIPQLLRGGFRPFFLGGALWALIVLVLWVAVLSVGLELPSHLDPLAWHRHEMLFGYLGAVIGGFLLTAIPNWTGRPPMAGAPLAGLALLWLTARLALLFSATLGAPLAIGLDIGFLAVLAVIAAREVIAARNRNFPIVIAVSLFAFATALDHAEALGLAVPAGLGWRLGFAIVLVLITLIGGRIIPAFTRNWLTSQGKTEHLPPQANRFDIATIAATVIALLAWAAVPYAPYAGALLLIAGILQAARLARWAGHRVVREPLVLILHASYAWLPLGLLLLGGSIFLGQIPVSAALHALSAGAMASMTLAVMTRATRGHTGRPLAADLSTRAIYILVTLGAALRVAAPLLPIDYMRAIEIAGAAWGGAFVLFVLAYGPMLIGPRPDGKP</sequence>
<feature type="transmembrane region" description="Helical" evidence="1">
    <location>
        <begin position="272"/>
        <end position="297"/>
    </location>
</feature>
<evidence type="ECO:0008006" key="4">
    <source>
        <dbReference type="Google" id="ProtNLM"/>
    </source>
</evidence>
<feature type="transmembrane region" description="Helical" evidence="1">
    <location>
        <begin position="243"/>
        <end position="260"/>
    </location>
</feature>
<evidence type="ECO:0000256" key="1">
    <source>
        <dbReference type="SAM" id="Phobius"/>
    </source>
</evidence>
<dbReference type="Proteomes" id="UP000229081">
    <property type="component" value="Chromosome"/>
</dbReference>
<feature type="transmembrane region" description="Helical" evidence="1">
    <location>
        <begin position="146"/>
        <end position="164"/>
    </location>
</feature>
<feature type="transmembrane region" description="Helical" evidence="1">
    <location>
        <begin position="371"/>
        <end position="390"/>
    </location>
</feature>
<keyword evidence="1" id="KW-0812">Transmembrane</keyword>
<protein>
    <recommendedName>
        <fullName evidence="4">Short-chain dehydrogenase</fullName>
    </recommendedName>
</protein>
<evidence type="ECO:0000313" key="3">
    <source>
        <dbReference type="Proteomes" id="UP000229081"/>
    </source>
</evidence>
<keyword evidence="3" id="KW-1185">Reference proteome</keyword>
<feature type="transmembrane region" description="Helical" evidence="1">
    <location>
        <begin position="341"/>
        <end position="359"/>
    </location>
</feature>
<name>A0A2K8MLU4_9SPHN</name>
<dbReference type="OrthoDB" id="9770040at2"/>
<feature type="transmembrane region" description="Helical" evidence="1">
    <location>
        <begin position="21"/>
        <end position="44"/>
    </location>
</feature>
<dbReference type="KEGG" id="sphc:CVN68_17565"/>
<feature type="transmembrane region" description="Helical" evidence="1">
    <location>
        <begin position="114"/>
        <end position="134"/>
    </location>
</feature>
<dbReference type="InterPro" id="IPR010266">
    <property type="entry name" value="NnrS"/>
</dbReference>
<dbReference type="RefSeq" id="WP_100283345.1">
    <property type="nucleotide sequence ID" value="NZ_CP024923.1"/>
</dbReference>
<feature type="transmembrane region" description="Helical" evidence="1">
    <location>
        <begin position="64"/>
        <end position="83"/>
    </location>
</feature>
<evidence type="ECO:0000313" key="2">
    <source>
        <dbReference type="EMBL" id="ATY33546.1"/>
    </source>
</evidence>
<organism evidence="2 3">
    <name type="scientific">Sphingomonas psychrotolerans</name>
    <dbReference type="NCBI Taxonomy" id="1327635"/>
    <lineage>
        <taxon>Bacteria</taxon>
        <taxon>Pseudomonadati</taxon>
        <taxon>Pseudomonadota</taxon>
        <taxon>Alphaproteobacteria</taxon>
        <taxon>Sphingomonadales</taxon>
        <taxon>Sphingomonadaceae</taxon>
        <taxon>Sphingomonas</taxon>
    </lineage>
</organism>
<dbReference type="EMBL" id="CP024923">
    <property type="protein sequence ID" value="ATY33546.1"/>
    <property type="molecule type" value="Genomic_DNA"/>
</dbReference>
<keyword evidence="1" id="KW-1133">Transmembrane helix</keyword>
<accession>A0A2K8MLU4</accession>
<dbReference type="Pfam" id="PF05940">
    <property type="entry name" value="NnrS"/>
    <property type="match status" value="1"/>
</dbReference>
<keyword evidence="1" id="KW-0472">Membrane</keyword>
<dbReference type="AlphaFoldDB" id="A0A2K8MLU4"/>
<feature type="transmembrane region" description="Helical" evidence="1">
    <location>
        <begin position="303"/>
        <end position="321"/>
    </location>
</feature>
<gene>
    <name evidence="2" type="ORF">CVN68_17565</name>
</gene>
<reference evidence="2 3" key="1">
    <citation type="submission" date="2017-11" db="EMBL/GenBank/DDBJ databases">
        <title>Complete genome sequence of Sphingomonas sp. Strain Cra20, a psychrotolerant potential plant growth promoting rhizobacteria.</title>
        <authorList>
            <person name="Luo Y."/>
        </authorList>
    </citation>
    <scope>NUCLEOTIDE SEQUENCE [LARGE SCALE GENOMIC DNA]</scope>
    <source>
        <strain evidence="2 3">Cra20</strain>
    </source>
</reference>